<dbReference type="EMBL" id="FO681348">
    <property type="protein sequence ID" value="CCV66416.1"/>
    <property type="molecule type" value="Genomic_DNA"/>
</dbReference>
<evidence type="ECO:0000313" key="13">
    <source>
        <dbReference type="Proteomes" id="UP000032737"/>
    </source>
</evidence>
<feature type="transmembrane region" description="Helical" evidence="10">
    <location>
        <begin position="285"/>
        <end position="304"/>
    </location>
</feature>
<dbReference type="RefSeq" id="WP_030005276.1">
    <property type="nucleotide sequence ID" value="NC_022549.1"/>
</dbReference>
<evidence type="ECO:0000256" key="1">
    <source>
        <dbReference type="ARBA" id="ARBA00004651"/>
    </source>
</evidence>
<gene>
    <name evidence="12" type="ORF">BN85313950</name>
</gene>
<evidence type="ECO:0000256" key="8">
    <source>
        <dbReference type="ARBA" id="ARBA00023136"/>
    </source>
</evidence>
<dbReference type="Gene3D" id="1.10.3720.10">
    <property type="entry name" value="MetI-like"/>
    <property type="match status" value="1"/>
</dbReference>
<dbReference type="PANTHER" id="PTHR43386:SF24">
    <property type="entry name" value="OLIGOPEPTIDE TRANSPORT SYSTEM PERMEASE PROTEIN AMID"/>
    <property type="match status" value="1"/>
</dbReference>
<reference evidence="12 13" key="1">
    <citation type="journal article" date="2013" name="J. Mol. Microbiol. Biotechnol.">
        <title>Analysis of the Complete Genomes of Acholeplasma brassicae , A. palmae and A. laidlawii and Their Comparison to the Obligate Parasites from ' Candidatus Phytoplasma'.</title>
        <authorList>
            <person name="Kube M."/>
            <person name="Siewert C."/>
            <person name="Migdoll A.M."/>
            <person name="Duduk B."/>
            <person name="Holz S."/>
            <person name="Rabus R."/>
            <person name="Seemuller E."/>
            <person name="Mitrovic J."/>
            <person name="Muller I."/>
            <person name="Buttner C."/>
            <person name="Reinhardt R."/>
        </authorList>
    </citation>
    <scope>NUCLEOTIDE SEQUENCE [LARGE SCALE GENOMIC DNA]</scope>
    <source>
        <strain evidence="13">0502</strain>
    </source>
</reference>
<evidence type="ECO:0000256" key="5">
    <source>
        <dbReference type="ARBA" id="ARBA00022856"/>
    </source>
</evidence>
<keyword evidence="5" id="KW-0571">Peptide transport</keyword>
<feature type="transmembrane region" description="Helical" evidence="10">
    <location>
        <begin position="45"/>
        <end position="64"/>
    </location>
</feature>
<organism evidence="12 13">
    <name type="scientific">Acholeplasma brassicae</name>
    <dbReference type="NCBI Taxonomy" id="61635"/>
    <lineage>
        <taxon>Bacteria</taxon>
        <taxon>Bacillati</taxon>
        <taxon>Mycoplasmatota</taxon>
        <taxon>Mollicutes</taxon>
        <taxon>Acholeplasmatales</taxon>
        <taxon>Acholeplasmataceae</taxon>
        <taxon>Acholeplasma</taxon>
    </lineage>
</organism>
<dbReference type="PROSITE" id="PS50928">
    <property type="entry name" value="ABC_TM1"/>
    <property type="match status" value="1"/>
</dbReference>
<dbReference type="InterPro" id="IPR025966">
    <property type="entry name" value="OppC_N"/>
</dbReference>
<keyword evidence="4 10" id="KW-0812">Transmembrane</keyword>
<accession>U4KPY1</accession>
<dbReference type="InterPro" id="IPR000515">
    <property type="entry name" value="MetI-like"/>
</dbReference>
<sequence>MIKVNKEQFEFVQSDQVIYDEKFQTKPIGYYKDAFIRFRKNKASVVAAIILIFIILMSIVGPHFKSYSLPQENAKWSMRLAQLPPRVPGLQWLGFDGSRELEGFPGRFEGLPEGIVIKKGTKTNAIGQIKVTVDYYKFRNYELSYESYTSLNQSEYDAVKEYEQKTGETLIIEERGLVEGSYRVKIHFFEFLQAIYGVENYNFWFGTDNFGKDLFTELWSGAQLSLLIAFGVSLINIFVGVIVGSISGYYGGTLDLIIERFSEILSGLPFMAILTLLLLRYGMEVWVVILAFTLTGWLGISSLTRSQFYRYKNREYVLAARTLGANDVRIMSRHIFPSAMGTLITSVVLYVPSVIFSESTYSYLGIINYSKVTSVGKILSAGQAVMKESFYMVLFPSIFISLLMLSFNLFGNGLRDAFNPSLRGVEE</sequence>
<dbReference type="PANTHER" id="PTHR43386">
    <property type="entry name" value="OLIGOPEPTIDE TRANSPORT SYSTEM PERMEASE PROTEIN APPC"/>
    <property type="match status" value="1"/>
</dbReference>
<evidence type="ECO:0000259" key="11">
    <source>
        <dbReference type="PROSITE" id="PS50928"/>
    </source>
</evidence>
<dbReference type="GO" id="GO:0015833">
    <property type="term" value="P:peptide transport"/>
    <property type="evidence" value="ECO:0007669"/>
    <property type="project" value="UniProtKB-KW"/>
</dbReference>
<evidence type="ECO:0000256" key="2">
    <source>
        <dbReference type="ARBA" id="ARBA00022448"/>
    </source>
</evidence>
<dbReference type="CDD" id="cd06261">
    <property type="entry name" value="TM_PBP2"/>
    <property type="match status" value="1"/>
</dbReference>
<name>U4KPY1_9MOLU</name>
<keyword evidence="3" id="KW-1003">Cell membrane</keyword>
<keyword evidence="2 10" id="KW-0813">Transport</keyword>
<dbReference type="Pfam" id="PF00528">
    <property type="entry name" value="BPD_transp_1"/>
    <property type="match status" value="1"/>
</dbReference>
<dbReference type="HOGENOM" id="CLU_028518_1_0_14"/>
<keyword evidence="8 10" id="KW-0472">Membrane</keyword>
<evidence type="ECO:0000256" key="7">
    <source>
        <dbReference type="ARBA" id="ARBA00022989"/>
    </source>
</evidence>
<evidence type="ECO:0000256" key="3">
    <source>
        <dbReference type="ARBA" id="ARBA00022475"/>
    </source>
</evidence>
<proteinExistence type="inferred from homology"/>
<feature type="transmembrane region" description="Helical" evidence="10">
    <location>
        <begin position="261"/>
        <end position="279"/>
    </location>
</feature>
<feature type="domain" description="ABC transmembrane type-1" evidence="11">
    <location>
        <begin position="222"/>
        <end position="411"/>
    </location>
</feature>
<keyword evidence="13" id="KW-1185">Reference proteome</keyword>
<dbReference type="Proteomes" id="UP000032737">
    <property type="component" value="Chromosome"/>
</dbReference>
<evidence type="ECO:0000256" key="9">
    <source>
        <dbReference type="ARBA" id="ARBA00024202"/>
    </source>
</evidence>
<dbReference type="AlphaFoldDB" id="U4KPY1"/>
<dbReference type="SUPFAM" id="SSF161098">
    <property type="entry name" value="MetI-like"/>
    <property type="match status" value="1"/>
</dbReference>
<dbReference type="InterPro" id="IPR035906">
    <property type="entry name" value="MetI-like_sf"/>
</dbReference>
<evidence type="ECO:0000256" key="6">
    <source>
        <dbReference type="ARBA" id="ARBA00022927"/>
    </source>
</evidence>
<evidence type="ECO:0000256" key="4">
    <source>
        <dbReference type="ARBA" id="ARBA00022692"/>
    </source>
</evidence>
<dbReference type="STRING" id="61635.BN85313950"/>
<dbReference type="KEGG" id="abra:BN85313950"/>
<dbReference type="GO" id="GO:0005886">
    <property type="term" value="C:plasma membrane"/>
    <property type="evidence" value="ECO:0007669"/>
    <property type="project" value="UniProtKB-SubCell"/>
</dbReference>
<dbReference type="Pfam" id="PF12911">
    <property type="entry name" value="OppC_N"/>
    <property type="match status" value="1"/>
</dbReference>
<dbReference type="GO" id="GO:0055085">
    <property type="term" value="P:transmembrane transport"/>
    <property type="evidence" value="ECO:0007669"/>
    <property type="project" value="InterPro"/>
</dbReference>
<dbReference type="GO" id="GO:0015031">
    <property type="term" value="P:protein transport"/>
    <property type="evidence" value="ECO:0007669"/>
    <property type="project" value="UniProtKB-KW"/>
</dbReference>
<protein>
    <submittedName>
        <fullName evidence="12">ABC-type transport system, permease</fullName>
    </submittedName>
</protein>
<evidence type="ECO:0000256" key="10">
    <source>
        <dbReference type="RuleBase" id="RU363032"/>
    </source>
</evidence>
<keyword evidence="7 10" id="KW-1133">Transmembrane helix</keyword>
<keyword evidence="6" id="KW-0653">Protein transport</keyword>
<comment type="subcellular location">
    <subcellularLocation>
        <location evidence="1 10">Cell membrane</location>
        <topology evidence="1 10">Multi-pass membrane protein</topology>
    </subcellularLocation>
</comment>
<dbReference type="InterPro" id="IPR050366">
    <property type="entry name" value="BP-dependent_transpt_permease"/>
</dbReference>
<feature type="transmembrane region" description="Helical" evidence="10">
    <location>
        <begin position="389"/>
        <end position="410"/>
    </location>
</feature>
<dbReference type="OrthoDB" id="9788103at2"/>
<feature type="transmembrane region" description="Helical" evidence="10">
    <location>
        <begin position="224"/>
        <end position="249"/>
    </location>
</feature>
<evidence type="ECO:0000313" key="12">
    <source>
        <dbReference type="EMBL" id="CCV66416.1"/>
    </source>
</evidence>
<feature type="transmembrane region" description="Helical" evidence="10">
    <location>
        <begin position="335"/>
        <end position="355"/>
    </location>
</feature>
<comment type="similarity">
    <text evidence="9">Belongs to the binding-protein-dependent transport system permease family. OppBC subfamily.</text>
</comment>